<keyword evidence="1" id="KW-0472">Membrane</keyword>
<organism evidence="3 4">
    <name type="scientific">Vibrio ulleungensis</name>
    <dbReference type="NCBI Taxonomy" id="2807619"/>
    <lineage>
        <taxon>Bacteria</taxon>
        <taxon>Pseudomonadati</taxon>
        <taxon>Pseudomonadota</taxon>
        <taxon>Gammaproteobacteria</taxon>
        <taxon>Vibrionales</taxon>
        <taxon>Vibrionaceae</taxon>
        <taxon>Vibrio</taxon>
    </lineage>
</organism>
<keyword evidence="1" id="KW-0812">Transmembrane</keyword>
<proteinExistence type="predicted"/>
<keyword evidence="1" id="KW-1133">Transmembrane helix</keyword>
<feature type="transmembrane region" description="Helical" evidence="1">
    <location>
        <begin position="115"/>
        <end position="135"/>
    </location>
</feature>
<dbReference type="NCBIfam" id="NF033664">
    <property type="entry name" value="PACE_transport"/>
    <property type="match status" value="1"/>
</dbReference>
<protein>
    <submittedName>
        <fullName evidence="3">PACE efflux transporter</fullName>
    </submittedName>
</protein>
<dbReference type="Proteomes" id="UP000809621">
    <property type="component" value="Unassembled WGS sequence"/>
</dbReference>
<feature type="domain" description="Chlorhexidine efflux transporter" evidence="2">
    <location>
        <begin position="9"/>
        <end position="70"/>
    </location>
</feature>
<name>A0ABS2HEU0_9VIBR</name>
<accession>A0ABS2HEU0</accession>
<dbReference type="InterPro" id="IPR058208">
    <property type="entry name" value="PACE"/>
</dbReference>
<reference evidence="3 4" key="1">
    <citation type="submission" date="2021-02" db="EMBL/GenBank/DDBJ databases">
        <authorList>
            <person name="Park J.-S."/>
        </authorList>
    </citation>
    <scope>NUCLEOTIDE SEQUENCE [LARGE SCALE GENOMIC DNA]</scope>
    <source>
        <strain evidence="3 4">188UL20-2</strain>
    </source>
</reference>
<dbReference type="Pfam" id="PF05232">
    <property type="entry name" value="BTP"/>
    <property type="match status" value="2"/>
</dbReference>
<evidence type="ECO:0000259" key="2">
    <source>
        <dbReference type="Pfam" id="PF05232"/>
    </source>
</evidence>
<feature type="transmembrane region" description="Helical" evidence="1">
    <location>
        <begin position="43"/>
        <end position="66"/>
    </location>
</feature>
<keyword evidence="4" id="KW-1185">Reference proteome</keyword>
<comment type="caution">
    <text evidence="3">The sequence shown here is derived from an EMBL/GenBank/DDBJ whole genome shotgun (WGS) entry which is preliminary data.</text>
</comment>
<sequence length="153" mass="17390">MNTKHTVSRTKLDRLRHTILFEVGLITTLIPLGSLFFDGPKHHIGFVAVAISLLAMIWNLVFNYLFDQWLLKAQGHCEKSVLQRVLHTLLFEFGLILVTVPLLAVSLNLSFIEAFIADIGFVVYALFYAALYNVIYDRVFPVSSGHRMHATQE</sequence>
<evidence type="ECO:0000313" key="4">
    <source>
        <dbReference type="Proteomes" id="UP000809621"/>
    </source>
</evidence>
<dbReference type="EMBL" id="JAFEUM010000001">
    <property type="protein sequence ID" value="MBM7035606.1"/>
    <property type="molecule type" value="Genomic_DNA"/>
</dbReference>
<feature type="transmembrane region" description="Helical" evidence="1">
    <location>
        <begin position="20"/>
        <end position="37"/>
    </location>
</feature>
<dbReference type="InterPro" id="IPR007896">
    <property type="entry name" value="BTP_bacteria"/>
</dbReference>
<dbReference type="RefSeq" id="WP_205157194.1">
    <property type="nucleotide sequence ID" value="NZ_JAFEUM010000001.1"/>
</dbReference>
<feature type="transmembrane region" description="Helical" evidence="1">
    <location>
        <begin position="86"/>
        <end position="109"/>
    </location>
</feature>
<evidence type="ECO:0000313" key="3">
    <source>
        <dbReference type="EMBL" id="MBM7035606.1"/>
    </source>
</evidence>
<feature type="domain" description="Chlorhexidine efflux transporter" evidence="2">
    <location>
        <begin position="79"/>
        <end position="141"/>
    </location>
</feature>
<gene>
    <name evidence="3" type="ORF">JQC93_04225</name>
</gene>
<evidence type="ECO:0000256" key="1">
    <source>
        <dbReference type="SAM" id="Phobius"/>
    </source>
</evidence>